<evidence type="ECO:0000313" key="12">
    <source>
        <dbReference type="EMBL" id="SFK12972.1"/>
    </source>
</evidence>
<evidence type="ECO:0000256" key="6">
    <source>
        <dbReference type="ARBA" id="ARBA00022692"/>
    </source>
</evidence>
<name>A0A1I3WZN9_9GAMM</name>
<dbReference type="InterPro" id="IPR042094">
    <property type="entry name" value="T2SS_GspF_sf"/>
</dbReference>
<keyword evidence="4" id="KW-1003">Cell membrane</keyword>
<organism evidence="12 13">
    <name type="scientific">Methylophaga sulfidovorans</name>
    <dbReference type="NCBI Taxonomy" id="45496"/>
    <lineage>
        <taxon>Bacteria</taxon>
        <taxon>Pseudomonadati</taxon>
        <taxon>Pseudomonadota</taxon>
        <taxon>Gammaproteobacteria</taxon>
        <taxon>Thiotrichales</taxon>
        <taxon>Piscirickettsiaceae</taxon>
        <taxon>Methylophaga</taxon>
    </lineage>
</organism>
<dbReference type="PROSITE" id="PS00874">
    <property type="entry name" value="T2SP_F"/>
    <property type="match status" value="1"/>
</dbReference>
<dbReference type="InterPro" id="IPR003004">
    <property type="entry name" value="GspF/PilC"/>
</dbReference>
<gene>
    <name evidence="12" type="ORF">SAMN04488079_105146</name>
</gene>
<proteinExistence type="inferred from homology"/>
<feature type="domain" description="Type II secretion system protein GspF" evidence="11">
    <location>
        <begin position="283"/>
        <end position="405"/>
    </location>
</feature>
<evidence type="ECO:0000256" key="1">
    <source>
        <dbReference type="ARBA" id="ARBA00004429"/>
    </source>
</evidence>
<feature type="transmembrane region" description="Helical" evidence="10">
    <location>
        <begin position="233"/>
        <end position="250"/>
    </location>
</feature>
<dbReference type="InterPro" id="IPR018076">
    <property type="entry name" value="T2SS_GspF_dom"/>
</dbReference>
<keyword evidence="3 9" id="KW-0813">Transport</keyword>
<feature type="domain" description="Type II secretion system protein GspF" evidence="11">
    <location>
        <begin position="79"/>
        <end position="202"/>
    </location>
</feature>
<keyword evidence="5" id="KW-0997">Cell inner membrane</keyword>
<reference evidence="13" key="1">
    <citation type="submission" date="2016-10" db="EMBL/GenBank/DDBJ databases">
        <authorList>
            <person name="Varghese N."/>
            <person name="Submissions S."/>
        </authorList>
    </citation>
    <scope>NUCLEOTIDE SEQUENCE [LARGE SCALE GENOMIC DNA]</scope>
    <source>
        <strain evidence="13">DSM 11578</strain>
    </source>
</reference>
<evidence type="ECO:0000259" key="11">
    <source>
        <dbReference type="Pfam" id="PF00482"/>
    </source>
</evidence>
<dbReference type="OrthoDB" id="9805682at2"/>
<evidence type="ECO:0000256" key="7">
    <source>
        <dbReference type="ARBA" id="ARBA00022989"/>
    </source>
</evidence>
<keyword evidence="6 9" id="KW-0812">Transmembrane</keyword>
<dbReference type="GO" id="GO:0015628">
    <property type="term" value="P:protein secretion by the type II secretion system"/>
    <property type="evidence" value="ECO:0007669"/>
    <property type="project" value="TreeGrafter"/>
</dbReference>
<keyword evidence="7 10" id="KW-1133">Transmembrane helix</keyword>
<feature type="transmembrane region" description="Helical" evidence="10">
    <location>
        <begin position="179"/>
        <end position="201"/>
    </location>
</feature>
<protein>
    <submittedName>
        <fullName evidence="12">Type II secretion system protein F (GspF)</fullName>
    </submittedName>
</protein>
<comment type="similarity">
    <text evidence="2 9">Belongs to the GSP F family.</text>
</comment>
<dbReference type="Proteomes" id="UP000198924">
    <property type="component" value="Unassembled WGS sequence"/>
</dbReference>
<dbReference type="GO" id="GO:0005886">
    <property type="term" value="C:plasma membrane"/>
    <property type="evidence" value="ECO:0007669"/>
    <property type="project" value="UniProtKB-SubCell"/>
</dbReference>
<evidence type="ECO:0000256" key="10">
    <source>
        <dbReference type="SAM" id="Phobius"/>
    </source>
</evidence>
<dbReference type="Gene3D" id="1.20.81.30">
    <property type="entry name" value="Type II secretion system (T2SS), domain F"/>
    <property type="match status" value="2"/>
</dbReference>
<dbReference type="Pfam" id="PF00482">
    <property type="entry name" value="T2SSF"/>
    <property type="match status" value="2"/>
</dbReference>
<evidence type="ECO:0000256" key="3">
    <source>
        <dbReference type="ARBA" id="ARBA00022448"/>
    </source>
</evidence>
<dbReference type="PANTHER" id="PTHR30012:SF7">
    <property type="entry name" value="PROTEIN TRANSPORT PROTEIN HOFC HOMOLOG"/>
    <property type="match status" value="1"/>
</dbReference>
<evidence type="ECO:0000256" key="9">
    <source>
        <dbReference type="RuleBase" id="RU003923"/>
    </source>
</evidence>
<dbReference type="STRING" id="45496.SAMN04488079_105146"/>
<dbReference type="PANTHER" id="PTHR30012">
    <property type="entry name" value="GENERAL SECRETION PATHWAY PROTEIN"/>
    <property type="match status" value="1"/>
</dbReference>
<evidence type="ECO:0000256" key="8">
    <source>
        <dbReference type="ARBA" id="ARBA00023136"/>
    </source>
</evidence>
<comment type="subcellular location">
    <subcellularLocation>
        <location evidence="1 9">Cell inner membrane</location>
        <topology evidence="1 9">Multi-pass membrane protein</topology>
    </subcellularLocation>
</comment>
<feature type="transmembrane region" description="Helical" evidence="10">
    <location>
        <begin position="386"/>
        <end position="406"/>
    </location>
</feature>
<keyword evidence="8 10" id="KW-0472">Membrane</keyword>
<dbReference type="FunFam" id="1.20.81.30:FF:000001">
    <property type="entry name" value="Type II secretion system protein F"/>
    <property type="match status" value="2"/>
</dbReference>
<accession>A0A1I3WZN9</accession>
<sequence length="413" mass="45294">MAQAQTAKAKKVKVPDIFLWQGTDKQGRKVKGQISAENLNQAKVDLRRQGITPLKVRKKPKDLFAPRKPKIKPSDIAVFSRMLATMMSSGVPLMQSMQIIGEGHENSSMQEMILAIKADVESGTSLAESLSKFPHHFDDLYVNLINAGEQSGALEILLHEIAAYQEKTEALKAKIKKALVYPTAIIVVAFIVTAILMIFVIPQFESLFKGFGADLPGLTKLVIRISEVFQEKWWLIFGIVIGAVYGAMEARKRSRKVQHFLDRMLLKIPVVGEIMRKAAIARFARTFSTMFKAGVPMVEAMTSVAGATGNVVFGEATLIMRDDVATGTQLNKAMIDVELFPNMVVQMVAIGEESGSLDAMLAKVAEFFESEVDDAVDNMTALLEPLIMVFLGGIVGTLVIAMYLPIFKLGAAI</sequence>
<dbReference type="AlphaFoldDB" id="A0A1I3WZN9"/>
<dbReference type="RefSeq" id="WP_091712247.1">
    <property type="nucleotide sequence ID" value="NZ_FOSH01000005.1"/>
</dbReference>
<evidence type="ECO:0000256" key="5">
    <source>
        <dbReference type="ARBA" id="ARBA00022519"/>
    </source>
</evidence>
<dbReference type="PRINTS" id="PR00812">
    <property type="entry name" value="BCTERIALGSPF"/>
</dbReference>
<dbReference type="InterPro" id="IPR001992">
    <property type="entry name" value="T2SS_GspF/T4SS_PilC_CS"/>
</dbReference>
<evidence type="ECO:0000256" key="4">
    <source>
        <dbReference type="ARBA" id="ARBA00022475"/>
    </source>
</evidence>
<evidence type="ECO:0000256" key="2">
    <source>
        <dbReference type="ARBA" id="ARBA00005745"/>
    </source>
</evidence>
<keyword evidence="13" id="KW-1185">Reference proteome</keyword>
<evidence type="ECO:0000313" key="13">
    <source>
        <dbReference type="Proteomes" id="UP000198924"/>
    </source>
</evidence>
<dbReference type="EMBL" id="FOSH01000005">
    <property type="protein sequence ID" value="SFK12972.1"/>
    <property type="molecule type" value="Genomic_DNA"/>
</dbReference>